<name>A0A4Z2IM30_9TELE</name>
<organism evidence="1 2">
    <name type="scientific">Liparis tanakae</name>
    <name type="common">Tanaka's snailfish</name>
    <dbReference type="NCBI Taxonomy" id="230148"/>
    <lineage>
        <taxon>Eukaryota</taxon>
        <taxon>Metazoa</taxon>
        <taxon>Chordata</taxon>
        <taxon>Craniata</taxon>
        <taxon>Vertebrata</taxon>
        <taxon>Euteleostomi</taxon>
        <taxon>Actinopterygii</taxon>
        <taxon>Neopterygii</taxon>
        <taxon>Teleostei</taxon>
        <taxon>Neoteleostei</taxon>
        <taxon>Acanthomorphata</taxon>
        <taxon>Eupercaria</taxon>
        <taxon>Perciformes</taxon>
        <taxon>Cottioidei</taxon>
        <taxon>Cottales</taxon>
        <taxon>Liparidae</taxon>
        <taxon>Liparis</taxon>
    </lineage>
</organism>
<comment type="caution">
    <text evidence="1">The sequence shown here is derived from an EMBL/GenBank/DDBJ whole genome shotgun (WGS) entry which is preliminary data.</text>
</comment>
<evidence type="ECO:0000313" key="2">
    <source>
        <dbReference type="Proteomes" id="UP000314294"/>
    </source>
</evidence>
<dbReference type="AlphaFoldDB" id="A0A4Z2IM30"/>
<gene>
    <name evidence="1" type="ORF">EYF80_010789</name>
</gene>
<sequence length="114" mass="13077">MAWTQWMVPVLSHTKSPGRWMNRYTGTLVSYRSSRLGHHEPIRKLMLFLREEEEVLKRHAVVAVPGDGPRSSRVAHFSQKSSWTVFMPRMVCPTWLSRLPADTTRAKAGSLDNS</sequence>
<accession>A0A4Z2IM30</accession>
<dbReference type="EMBL" id="SRLO01000068">
    <property type="protein sequence ID" value="TNN79110.1"/>
    <property type="molecule type" value="Genomic_DNA"/>
</dbReference>
<evidence type="ECO:0000313" key="1">
    <source>
        <dbReference type="EMBL" id="TNN79110.1"/>
    </source>
</evidence>
<reference evidence="1 2" key="1">
    <citation type="submission" date="2019-03" db="EMBL/GenBank/DDBJ databases">
        <title>First draft genome of Liparis tanakae, snailfish: a comprehensive survey of snailfish specific genes.</title>
        <authorList>
            <person name="Kim W."/>
            <person name="Song I."/>
            <person name="Jeong J.-H."/>
            <person name="Kim D."/>
            <person name="Kim S."/>
            <person name="Ryu S."/>
            <person name="Song J.Y."/>
            <person name="Lee S.K."/>
        </authorList>
    </citation>
    <scope>NUCLEOTIDE SEQUENCE [LARGE SCALE GENOMIC DNA]</scope>
    <source>
        <tissue evidence="1">Muscle</tissue>
    </source>
</reference>
<protein>
    <submittedName>
        <fullName evidence="1">Uncharacterized protein</fullName>
    </submittedName>
</protein>
<dbReference type="OrthoDB" id="10330608at2759"/>
<keyword evidence="2" id="KW-1185">Reference proteome</keyword>
<dbReference type="Proteomes" id="UP000314294">
    <property type="component" value="Unassembled WGS sequence"/>
</dbReference>
<proteinExistence type="predicted"/>